<protein>
    <submittedName>
        <fullName evidence="1">WG repeat-containing protein</fullName>
    </submittedName>
</protein>
<proteinExistence type="predicted"/>
<dbReference type="InterPro" id="IPR032774">
    <property type="entry name" value="WG_beta_rep"/>
</dbReference>
<sequence length="371" mass="43257">MEMNFVWRTLTSISLFVLIALELFGQNTDIWVSYYNSDHLYGYKNAKGEVMISPRFKGRSRKFDKVVAVLEETNSGYESYYMLKNGNKFGRDSVYVFGTELDCESEGYIRFEDRQTEQVGMFNEFGEVAIPAEYNAITRFRNGLAFALMNAKKEYWDKNDNHEGCNHWSWTGGEQVLINQNNEVLVRITSFDRHIDLYSLTIQDAASTDPIRVSYLGTNGKYYSFIDKQKLFKAFLETAILSDLSFENLSKHSYTSLVFWTEDDGWTSSSKEDFLKQNAQLLRERLSILKTNKAEYFIGLVDSTPMPQAVREQLSEYYDNCGAWDVAKYPIYEIILTHRDEQNKRAFQDHFTFIQTKDEIKFISSTIREAK</sequence>
<accession>A0ABV5CFJ0</accession>
<name>A0ABV5CFJ0_9SPHI</name>
<evidence type="ECO:0000313" key="1">
    <source>
        <dbReference type="EMBL" id="MFB5946219.1"/>
    </source>
</evidence>
<reference evidence="1 2" key="1">
    <citation type="submission" date="2024-04" db="EMBL/GenBank/DDBJ databases">
        <title>Albibacterium profundi sp. nov., isolated from sediment of the Challenger Deep of Mariana Trench.</title>
        <authorList>
            <person name="Wang Y."/>
        </authorList>
    </citation>
    <scope>NUCLEOTIDE SEQUENCE [LARGE SCALE GENOMIC DNA]</scope>
    <source>
        <strain evidence="1 2">RHL897</strain>
    </source>
</reference>
<dbReference type="RefSeq" id="WP_375557746.1">
    <property type="nucleotide sequence ID" value="NZ_JBBVGT010000002.1"/>
</dbReference>
<evidence type="ECO:0000313" key="2">
    <source>
        <dbReference type="Proteomes" id="UP001580928"/>
    </source>
</evidence>
<keyword evidence="2" id="KW-1185">Reference proteome</keyword>
<dbReference type="Proteomes" id="UP001580928">
    <property type="component" value="Unassembled WGS sequence"/>
</dbReference>
<dbReference type="EMBL" id="JBBVGT010000002">
    <property type="protein sequence ID" value="MFB5946219.1"/>
    <property type="molecule type" value="Genomic_DNA"/>
</dbReference>
<dbReference type="Pfam" id="PF14903">
    <property type="entry name" value="WG_beta_rep"/>
    <property type="match status" value="1"/>
</dbReference>
<gene>
    <name evidence="1" type="ORF">WKR92_10275</name>
</gene>
<comment type="caution">
    <text evidence="1">The sequence shown here is derived from an EMBL/GenBank/DDBJ whole genome shotgun (WGS) entry which is preliminary data.</text>
</comment>
<organism evidence="1 2">
    <name type="scientific">Albibacterium profundi</name>
    <dbReference type="NCBI Taxonomy" id="3134906"/>
    <lineage>
        <taxon>Bacteria</taxon>
        <taxon>Pseudomonadati</taxon>
        <taxon>Bacteroidota</taxon>
        <taxon>Sphingobacteriia</taxon>
        <taxon>Sphingobacteriales</taxon>
        <taxon>Sphingobacteriaceae</taxon>
        <taxon>Albibacterium</taxon>
    </lineage>
</organism>